<organism evidence="2 3">
    <name type="scientific">Ichthyophthirius multifiliis</name>
    <name type="common">White spot disease agent</name>
    <name type="synonym">Ich</name>
    <dbReference type="NCBI Taxonomy" id="5932"/>
    <lineage>
        <taxon>Eukaryota</taxon>
        <taxon>Sar</taxon>
        <taxon>Alveolata</taxon>
        <taxon>Ciliophora</taxon>
        <taxon>Intramacronucleata</taxon>
        <taxon>Oligohymenophorea</taxon>
        <taxon>Hymenostomatida</taxon>
        <taxon>Ophryoglenina</taxon>
        <taxon>Ichthyophthirius</taxon>
    </lineage>
</organism>
<accession>G0R3M8</accession>
<dbReference type="EMBL" id="GL984310">
    <property type="protein sequence ID" value="EGR27911.1"/>
    <property type="molecule type" value="Genomic_DNA"/>
</dbReference>
<dbReference type="RefSeq" id="XP_004027256.1">
    <property type="nucleotide sequence ID" value="XM_004027207.1"/>
</dbReference>
<sequence>MKIINKKLFLQTSIQKIQMKTTSFLPKQNMINTMLYFNITYKNQKQFQQIYKNQINNTMMKNCKLKKKIKINQYYKTNKKQYYQNYQKLHQQQKQNQKDKDSLGKPQQQQID</sequence>
<evidence type="ECO:0000313" key="2">
    <source>
        <dbReference type="EMBL" id="EGR27911.1"/>
    </source>
</evidence>
<dbReference type="GeneID" id="14904001"/>
<dbReference type="AlphaFoldDB" id="G0R3M8"/>
<name>G0R3M8_ICHMU</name>
<evidence type="ECO:0000313" key="3">
    <source>
        <dbReference type="Proteomes" id="UP000008983"/>
    </source>
</evidence>
<feature type="region of interest" description="Disordered" evidence="1">
    <location>
        <begin position="86"/>
        <end position="112"/>
    </location>
</feature>
<proteinExistence type="predicted"/>
<protein>
    <submittedName>
        <fullName evidence="2">Uncharacterized protein</fullName>
    </submittedName>
</protein>
<feature type="compositionally biased region" description="Low complexity" evidence="1">
    <location>
        <begin position="86"/>
        <end position="95"/>
    </location>
</feature>
<gene>
    <name evidence="2" type="ORF">IMG5_186630</name>
</gene>
<keyword evidence="3" id="KW-1185">Reference proteome</keyword>
<dbReference type="Proteomes" id="UP000008983">
    <property type="component" value="Unassembled WGS sequence"/>
</dbReference>
<dbReference type="InParanoid" id="G0R3M8"/>
<reference evidence="2 3" key="1">
    <citation type="submission" date="2011-07" db="EMBL/GenBank/DDBJ databases">
        <authorList>
            <person name="Coyne R."/>
            <person name="Brami D."/>
            <person name="Johnson J."/>
            <person name="Hostetler J."/>
            <person name="Hannick L."/>
            <person name="Clark T."/>
            <person name="Cassidy-Hanley D."/>
            <person name="Inman J."/>
        </authorList>
    </citation>
    <scope>NUCLEOTIDE SEQUENCE [LARGE SCALE GENOMIC DNA]</scope>
    <source>
        <strain evidence="2 3">G5</strain>
    </source>
</reference>
<evidence type="ECO:0000256" key="1">
    <source>
        <dbReference type="SAM" id="MobiDB-lite"/>
    </source>
</evidence>